<dbReference type="GeneID" id="97142649"/>
<keyword evidence="5" id="KW-1185">Reference proteome</keyword>
<reference evidence="3 4" key="1">
    <citation type="submission" date="2016-10" db="EMBL/GenBank/DDBJ databases">
        <authorList>
            <person name="de Groot N.N."/>
        </authorList>
    </citation>
    <scope>NUCLEOTIDE SEQUENCE [LARGE SCALE GENOMIC DNA]</scope>
    <source>
        <strain evidence="3 4">L 420-91</strain>
    </source>
</reference>
<dbReference type="RefSeq" id="WP_057897880.1">
    <property type="nucleotide sequence ID" value="NZ_CP080764.1"/>
</dbReference>
<dbReference type="Pfam" id="PF05239">
    <property type="entry name" value="PRC"/>
    <property type="match status" value="2"/>
</dbReference>
<reference evidence="2 5" key="2">
    <citation type="submission" date="2021-08" db="EMBL/GenBank/DDBJ databases">
        <title>Complete genome sequence of the strain Aneurinibacillus thermoaerophilus CCM 8960.</title>
        <authorList>
            <person name="Musilova J."/>
            <person name="Kourilova X."/>
            <person name="Pernicova I."/>
            <person name="Bezdicek M."/>
            <person name="Lengerova M."/>
            <person name="Obruca S."/>
            <person name="Sedlar K."/>
        </authorList>
    </citation>
    <scope>NUCLEOTIDE SEQUENCE [LARGE SCALE GENOMIC DNA]</scope>
    <source>
        <strain evidence="2 5">CCM 8960</strain>
    </source>
</reference>
<dbReference type="EMBL" id="CP080764">
    <property type="protein sequence ID" value="QYY42121.1"/>
    <property type="molecule type" value="Genomic_DNA"/>
</dbReference>
<sequence length="287" mass="31827">MKRSQELIGMPIISIMDGKEIGKVKNLLVNPASGVVDFLTVHNERWTLGIKVLPFAHVGGLGDYAVMTENESSVIDLSEDTLANELKAKGIQIIDSKVITTAGQLLGTVTEYYVNKENGKIEGYVVEKEGNEPGVLASAFIITIGKEILVVKEESNANLLDEQQFAGEEQPLISEEHPFGREEKTLISDEQSFVKEEQQVAGDTVTQEEGTIKKEIPFEKEWMAKEQPLPLFKNLPNLTGKRLTTDLYDEQGKLLLAKGDVITAEVMEQVKQLGRNKLFELTLKLAE</sequence>
<dbReference type="EMBL" id="FNDE01000012">
    <property type="protein sequence ID" value="SDH11599.1"/>
    <property type="molecule type" value="Genomic_DNA"/>
</dbReference>
<proteinExistence type="predicted"/>
<evidence type="ECO:0000313" key="4">
    <source>
        <dbReference type="Proteomes" id="UP000198956"/>
    </source>
</evidence>
<dbReference type="InterPro" id="IPR011033">
    <property type="entry name" value="PRC_barrel-like_sf"/>
</dbReference>
<dbReference type="SUPFAM" id="SSF50346">
    <property type="entry name" value="PRC-barrel domain"/>
    <property type="match status" value="2"/>
</dbReference>
<dbReference type="InterPro" id="IPR027275">
    <property type="entry name" value="PRC-brl_dom"/>
</dbReference>
<dbReference type="Proteomes" id="UP000198956">
    <property type="component" value="Unassembled WGS sequence"/>
</dbReference>
<dbReference type="AlphaFoldDB" id="A0A1G7ZSC6"/>
<feature type="domain" description="PRC-barrel" evidence="1">
    <location>
        <begin position="3"/>
        <end position="46"/>
    </location>
</feature>
<organism evidence="3 4">
    <name type="scientific">Aneurinibacillus thermoaerophilus</name>
    <dbReference type="NCBI Taxonomy" id="143495"/>
    <lineage>
        <taxon>Bacteria</taxon>
        <taxon>Bacillati</taxon>
        <taxon>Bacillota</taxon>
        <taxon>Bacilli</taxon>
        <taxon>Bacillales</taxon>
        <taxon>Paenibacillaceae</taxon>
        <taxon>Aneurinibacillus group</taxon>
        <taxon>Aneurinibacillus</taxon>
    </lineage>
</organism>
<feature type="domain" description="PRC-barrel" evidence="1">
    <location>
        <begin position="93"/>
        <end position="151"/>
    </location>
</feature>
<protein>
    <submittedName>
        <fullName evidence="2">PRC-barrel domain-containing protein</fullName>
    </submittedName>
    <submittedName>
        <fullName evidence="3">Uncharacterized protein YrrD, contains PRC-barrel domain</fullName>
    </submittedName>
</protein>
<gene>
    <name evidence="2" type="ORF">K3F53_14805</name>
    <name evidence="3" type="ORF">SAMN04489735_101221</name>
</gene>
<name>A0A1G7ZSC6_ANETH</name>
<evidence type="ECO:0000313" key="3">
    <source>
        <dbReference type="EMBL" id="SDH11599.1"/>
    </source>
</evidence>
<accession>A0A1G7ZSC6</accession>
<evidence type="ECO:0000259" key="1">
    <source>
        <dbReference type="Pfam" id="PF05239"/>
    </source>
</evidence>
<evidence type="ECO:0000313" key="2">
    <source>
        <dbReference type="EMBL" id="QYY42121.1"/>
    </source>
</evidence>
<dbReference type="Gene3D" id="2.30.30.240">
    <property type="entry name" value="PRC-barrel domain"/>
    <property type="match status" value="2"/>
</dbReference>
<evidence type="ECO:0000313" key="5">
    <source>
        <dbReference type="Proteomes" id="UP000826616"/>
    </source>
</evidence>
<dbReference type="Proteomes" id="UP000826616">
    <property type="component" value="Chromosome"/>
</dbReference>